<evidence type="ECO:0000313" key="2">
    <source>
        <dbReference type="EMBL" id="KAK8888157.1"/>
    </source>
</evidence>
<dbReference type="Proteomes" id="UP001470230">
    <property type="component" value="Unassembled WGS sequence"/>
</dbReference>
<feature type="region of interest" description="Disordered" evidence="1">
    <location>
        <begin position="1"/>
        <end position="33"/>
    </location>
</feature>
<organism evidence="2 3">
    <name type="scientific">Tritrichomonas musculus</name>
    <dbReference type="NCBI Taxonomy" id="1915356"/>
    <lineage>
        <taxon>Eukaryota</taxon>
        <taxon>Metamonada</taxon>
        <taxon>Parabasalia</taxon>
        <taxon>Tritrichomonadida</taxon>
        <taxon>Tritrichomonadidae</taxon>
        <taxon>Tritrichomonas</taxon>
    </lineage>
</organism>
<comment type="caution">
    <text evidence="2">The sequence shown here is derived from an EMBL/GenBank/DDBJ whole genome shotgun (WGS) entry which is preliminary data.</text>
</comment>
<accession>A0ABR2KAK0</accession>
<sequence>MSYFNQDSENTSDSSSNSNSNNKASSNNGNNNSNIIEEQKMILAATHPLDFEQQNQPQSNLNQNQLQQKQLTITQKAIIACMNMNGGMASENQILRFIRKHWQFIRKNTNKEYRDPANIRLLHINFRTRKNKVFLFVEAEKGSGIWKCNTDASNTSGKQKGGLLNISSASGANDNSTFSNCSTDKSNRHNWDPTNHQQGDNHRQFYLRQLEGSRFEDLLIDLLRENNEGLTLDEIVDLAAPFINVPGYLKELNEIDPEGKGKRRIRAVLTIKLHSNEVIKDENTQKWFLKDESPKTFYRYNIPKIKNKKSSDDLPESLKNFRITDLSSDELWKIVRKRHQNDAK</sequence>
<reference evidence="2 3" key="1">
    <citation type="submission" date="2024-04" db="EMBL/GenBank/DDBJ databases">
        <title>Tritrichomonas musculus Genome.</title>
        <authorList>
            <person name="Alves-Ferreira E."/>
            <person name="Grigg M."/>
            <person name="Lorenzi H."/>
            <person name="Galac M."/>
        </authorList>
    </citation>
    <scope>NUCLEOTIDE SEQUENCE [LARGE SCALE GENOMIC DNA]</scope>
    <source>
        <strain evidence="2 3">EAF2021</strain>
    </source>
</reference>
<feature type="compositionally biased region" description="Polar residues" evidence="1">
    <location>
        <begin position="175"/>
        <end position="184"/>
    </location>
</feature>
<keyword evidence="3" id="KW-1185">Reference proteome</keyword>
<gene>
    <name evidence="2" type="ORF">M9Y10_039220</name>
</gene>
<evidence type="ECO:0000256" key="1">
    <source>
        <dbReference type="SAM" id="MobiDB-lite"/>
    </source>
</evidence>
<protein>
    <submittedName>
        <fullName evidence="2">Uncharacterized protein</fullName>
    </submittedName>
</protein>
<evidence type="ECO:0000313" key="3">
    <source>
        <dbReference type="Proteomes" id="UP001470230"/>
    </source>
</evidence>
<proteinExistence type="predicted"/>
<dbReference type="EMBL" id="JAPFFF010000006">
    <property type="protein sequence ID" value="KAK8888157.1"/>
    <property type="molecule type" value="Genomic_DNA"/>
</dbReference>
<feature type="region of interest" description="Disordered" evidence="1">
    <location>
        <begin position="175"/>
        <end position="200"/>
    </location>
</feature>
<feature type="compositionally biased region" description="Low complexity" evidence="1">
    <location>
        <begin position="8"/>
        <end position="33"/>
    </location>
</feature>
<name>A0ABR2KAK0_9EUKA</name>